<name>A0A927MQ28_9ACTN</name>
<dbReference type="Proteomes" id="UP000638648">
    <property type="component" value="Unassembled WGS sequence"/>
</dbReference>
<feature type="region of interest" description="Disordered" evidence="1">
    <location>
        <begin position="32"/>
        <end position="52"/>
    </location>
</feature>
<reference evidence="2" key="1">
    <citation type="submission" date="2020-10" db="EMBL/GenBank/DDBJ databases">
        <title>Sequencing the genomes of 1000 actinobacteria strains.</title>
        <authorList>
            <person name="Klenk H.-P."/>
        </authorList>
    </citation>
    <scope>NUCLEOTIDE SEQUENCE</scope>
    <source>
        <strain evidence="2">DSM 45354</strain>
    </source>
</reference>
<accession>A0A927MQ28</accession>
<evidence type="ECO:0000256" key="1">
    <source>
        <dbReference type="SAM" id="MobiDB-lite"/>
    </source>
</evidence>
<feature type="compositionally biased region" description="Basic and acidic residues" evidence="1">
    <location>
        <begin position="35"/>
        <end position="44"/>
    </location>
</feature>
<organism evidence="2 3">
    <name type="scientific">Actinopolymorpha pittospori</name>
    <dbReference type="NCBI Taxonomy" id="648752"/>
    <lineage>
        <taxon>Bacteria</taxon>
        <taxon>Bacillati</taxon>
        <taxon>Actinomycetota</taxon>
        <taxon>Actinomycetes</taxon>
        <taxon>Propionibacteriales</taxon>
        <taxon>Actinopolymorphaceae</taxon>
        <taxon>Actinopolymorpha</taxon>
    </lineage>
</organism>
<evidence type="ECO:0000313" key="2">
    <source>
        <dbReference type="EMBL" id="MBE1604117.1"/>
    </source>
</evidence>
<sequence length="52" mass="5865">MGVRRSLLFDAWIGNQLALLRCTVSGACERATPVRQHDADEDPRSPFILPRQ</sequence>
<evidence type="ECO:0000313" key="3">
    <source>
        <dbReference type="Proteomes" id="UP000638648"/>
    </source>
</evidence>
<dbReference type="RefSeq" id="WP_192748745.1">
    <property type="nucleotide sequence ID" value="NZ_BAABJL010000072.1"/>
</dbReference>
<keyword evidence="3" id="KW-1185">Reference proteome</keyword>
<gene>
    <name evidence="2" type="ORF">HEB94_000965</name>
</gene>
<protein>
    <submittedName>
        <fullName evidence="2">Uncharacterized protein</fullName>
    </submittedName>
</protein>
<comment type="caution">
    <text evidence="2">The sequence shown here is derived from an EMBL/GenBank/DDBJ whole genome shotgun (WGS) entry which is preliminary data.</text>
</comment>
<proteinExistence type="predicted"/>
<dbReference type="EMBL" id="JADBEM010000001">
    <property type="protein sequence ID" value="MBE1604117.1"/>
    <property type="molecule type" value="Genomic_DNA"/>
</dbReference>
<dbReference type="AlphaFoldDB" id="A0A927MQ28"/>